<keyword evidence="9" id="KW-1185">Reference proteome</keyword>
<evidence type="ECO:0000256" key="5">
    <source>
        <dbReference type="ARBA" id="ARBA00023163"/>
    </source>
</evidence>
<comment type="similarity">
    <text evidence="1">Belongs to the sigma-70 factor family. ECF subfamily.</text>
</comment>
<dbReference type="Pfam" id="PF08281">
    <property type="entry name" value="Sigma70_r4_2"/>
    <property type="match status" value="1"/>
</dbReference>
<dbReference type="PANTHER" id="PTHR43133">
    <property type="entry name" value="RNA POLYMERASE ECF-TYPE SIGMA FACTO"/>
    <property type="match status" value="1"/>
</dbReference>
<dbReference type="InterPro" id="IPR013249">
    <property type="entry name" value="RNA_pol_sigma70_r4_t2"/>
</dbReference>
<dbReference type="AlphaFoldDB" id="A0A1T3MGB5"/>
<dbReference type="NCBIfam" id="TIGR02937">
    <property type="entry name" value="sigma70-ECF"/>
    <property type="match status" value="1"/>
</dbReference>
<dbReference type="EMBL" id="MAHX01000016">
    <property type="protein sequence ID" value="OPC63665.1"/>
    <property type="molecule type" value="Genomic_DNA"/>
</dbReference>
<dbReference type="InterPro" id="IPR013324">
    <property type="entry name" value="RNA_pol_sigma_r3/r4-like"/>
</dbReference>
<dbReference type="CDD" id="cd06171">
    <property type="entry name" value="Sigma70_r4"/>
    <property type="match status" value="1"/>
</dbReference>
<protein>
    <submittedName>
        <fullName evidence="8">RNA polymerase subunit sigma-24</fullName>
    </submittedName>
</protein>
<evidence type="ECO:0000256" key="1">
    <source>
        <dbReference type="ARBA" id="ARBA00010641"/>
    </source>
</evidence>
<keyword evidence="4" id="KW-0238">DNA-binding</keyword>
<reference evidence="8 9" key="1">
    <citation type="submission" date="2016-06" db="EMBL/GenBank/DDBJ databases">
        <title>Revisiting the taxonomy of the Elizabethkingia Genus based on Whole-Genome Sequencing, Optical Mapping, and MALDI-TOF.</title>
        <authorList>
            <person name="Nicholson A.C."/>
        </authorList>
    </citation>
    <scope>NUCLEOTIDE SEQUENCE [LARGE SCALE GENOMIC DNA]</scope>
    <source>
        <strain evidence="8 9">G4070</strain>
    </source>
</reference>
<comment type="caution">
    <text evidence="8">The sequence shown here is derived from an EMBL/GenBank/DDBJ whole genome shotgun (WGS) entry which is preliminary data.</text>
</comment>
<dbReference type="Proteomes" id="UP000190813">
    <property type="component" value="Unassembled WGS sequence"/>
</dbReference>
<dbReference type="GO" id="GO:0006352">
    <property type="term" value="P:DNA-templated transcription initiation"/>
    <property type="evidence" value="ECO:0007669"/>
    <property type="project" value="InterPro"/>
</dbReference>
<dbReference type="InterPro" id="IPR039425">
    <property type="entry name" value="RNA_pol_sigma-70-like"/>
</dbReference>
<feature type="domain" description="RNA polymerase sigma factor 70 region 4 type 2" evidence="7">
    <location>
        <begin position="126"/>
        <end position="174"/>
    </location>
</feature>
<sequence length="191" mass="22570">MDSLYLNEMAEKKTASLSEVVKDYGSQLFRFIKGKVSKTEDAEDILQEVWYQTSRLTNIDDLENVGAWLYSVTRNKITDNYRKKKSDSLEDYTYEDEDGSFSIKEILLADDSNNPELKMFKDIFWDELMKALDELPDNQRRVFFQNEVEEKTLQEIADEEGENLKTIISRKGYAVKHLRKRLKHLYNELKD</sequence>
<dbReference type="InterPro" id="IPR014284">
    <property type="entry name" value="RNA_pol_sigma-70_dom"/>
</dbReference>
<feature type="domain" description="RNA polymerase sigma-70 region 2" evidence="6">
    <location>
        <begin position="21"/>
        <end position="85"/>
    </location>
</feature>
<name>A0A1T3MGB5_9FLAO</name>
<keyword evidence="3" id="KW-0731">Sigma factor</keyword>
<dbReference type="RefSeq" id="WP_078772278.1">
    <property type="nucleotide sequence ID" value="NZ_MAHX01000016.1"/>
</dbReference>
<dbReference type="Gene3D" id="1.10.1740.10">
    <property type="match status" value="1"/>
</dbReference>
<evidence type="ECO:0000313" key="9">
    <source>
        <dbReference type="Proteomes" id="UP000190813"/>
    </source>
</evidence>
<dbReference type="Gene3D" id="1.10.10.10">
    <property type="entry name" value="Winged helix-like DNA-binding domain superfamily/Winged helix DNA-binding domain"/>
    <property type="match status" value="1"/>
</dbReference>
<gene>
    <name evidence="8" type="ORF">BAZ10_06185</name>
</gene>
<evidence type="ECO:0000256" key="4">
    <source>
        <dbReference type="ARBA" id="ARBA00023125"/>
    </source>
</evidence>
<evidence type="ECO:0000256" key="3">
    <source>
        <dbReference type="ARBA" id="ARBA00023082"/>
    </source>
</evidence>
<accession>A0A1T3MGB5</accession>
<dbReference type="GO" id="GO:0003677">
    <property type="term" value="F:DNA binding"/>
    <property type="evidence" value="ECO:0007669"/>
    <property type="project" value="UniProtKB-KW"/>
</dbReference>
<dbReference type="InterPro" id="IPR036388">
    <property type="entry name" value="WH-like_DNA-bd_sf"/>
</dbReference>
<keyword evidence="2" id="KW-0805">Transcription regulation</keyword>
<dbReference type="GO" id="GO:0016987">
    <property type="term" value="F:sigma factor activity"/>
    <property type="evidence" value="ECO:0007669"/>
    <property type="project" value="UniProtKB-KW"/>
</dbReference>
<dbReference type="PANTHER" id="PTHR43133:SF8">
    <property type="entry name" value="RNA POLYMERASE SIGMA FACTOR HI_1459-RELATED"/>
    <property type="match status" value="1"/>
</dbReference>
<keyword evidence="5" id="KW-0804">Transcription</keyword>
<organism evidence="8 9">
    <name type="scientific">Elizabethkingia occulta</name>
    <dbReference type="NCBI Taxonomy" id="1867263"/>
    <lineage>
        <taxon>Bacteria</taxon>
        <taxon>Pseudomonadati</taxon>
        <taxon>Bacteroidota</taxon>
        <taxon>Flavobacteriia</taxon>
        <taxon>Flavobacteriales</taxon>
        <taxon>Weeksellaceae</taxon>
        <taxon>Elizabethkingia</taxon>
    </lineage>
</organism>
<dbReference type="SUPFAM" id="SSF88659">
    <property type="entry name" value="Sigma3 and sigma4 domains of RNA polymerase sigma factors"/>
    <property type="match status" value="1"/>
</dbReference>
<proteinExistence type="inferred from homology"/>
<dbReference type="InterPro" id="IPR013325">
    <property type="entry name" value="RNA_pol_sigma_r2"/>
</dbReference>
<dbReference type="Pfam" id="PF04542">
    <property type="entry name" value="Sigma70_r2"/>
    <property type="match status" value="1"/>
</dbReference>
<dbReference type="SUPFAM" id="SSF88946">
    <property type="entry name" value="Sigma2 domain of RNA polymerase sigma factors"/>
    <property type="match status" value="1"/>
</dbReference>
<evidence type="ECO:0000313" key="8">
    <source>
        <dbReference type="EMBL" id="OPC63665.1"/>
    </source>
</evidence>
<evidence type="ECO:0000259" key="7">
    <source>
        <dbReference type="Pfam" id="PF08281"/>
    </source>
</evidence>
<evidence type="ECO:0000256" key="2">
    <source>
        <dbReference type="ARBA" id="ARBA00023015"/>
    </source>
</evidence>
<dbReference type="InterPro" id="IPR007627">
    <property type="entry name" value="RNA_pol_sigma70_r2"/>
</dbReference>
<evidence type="ECO:0000259" key="6">
    <source>
        <dbReference type="Pfam" id="PF04542"/>
    </source>
</evidence>